<dbReference type="Pfam" id="PF01551">
    <property type="entry name" value="Peptidase_M23"/>
    <property type="match status" value="1"/>
</dbReference>
<dbReference type="Gene3D" id="2.70.70.10">
    <property type="entry name" value="Glucose Permease (Domain IIA)"/>
    <property type="match status" value="1"/>
</dbReference>
<gene>
    <name evidence="4" type="ORF">A2V92_02760</name>
</gene>
<dbReference type="AlphaFoldDB" id="A0A1F6TJB1"/>
<evidence type="ECO:0000313" key="5">
    <source>
        <dbReference type="Proteomes" id="UP000179344"/>
    </source>
</evidence>
<dbReference type="InterPro" id="IPR016047">
    <property type="entry name" value="M23ase_b-sheet_dom"/>
</dbReference>
<dbReference type="InterPro" id="IPR011055">
    <property type="entry name" value="Dup_hybrid_motif"/>
</dbReference>
<dbReference type="PANTHER" id="PTHR21666:SF285">
    <property type="entry name" value="M23 FAMILY METALLOPEPTIDASE"/>
    <property type="match status" value="1"/>
</dbReference>
<dbReference type="Gene3D" id="2.60.40.1590">
    <property type="entry name" value="Peptidoglycan hydrolase domains"/>
    <property type="match status" value="1"/>
</dbReference>
<feature type="chain" id="PRO_5009225554" description="Peptidase M23" evidence="1">
    <location>
        <begin position="19"/>
        <end position="289"/>
    </location>
</feature>
<dbReference type="CDD" id="cd12797">
    <property type="entry name" value="M23_peptidase"/>
    <property type="match status" value="1"/>
</dbReference>
<reference evidence="4 5" key="1">
    <citation type="journal article" date="2016" name="Nat. Commun.">
        <title>Thousands of microbial genomes shed light on interconnected biogeochemical processes in an aquifer system.</title>
        <authorList>
            <person name="Anantharaman K."/>
            <person name="Brown C.T."/>
            <person name="Hug L.A."/>
            <person name="Sharon I."/>
            <person name="Castelle C.J."/>
            <person name="Probst A.J."/>
            <person name="Thomas B.C."/>
            <person name="Singh A."/>
            <person name="Wilkins M.J."/>
            <person name="Karaoz U."/>
            <person name="Brodie E.L."/>
            <person name="Williams K.H."/>
            <person name="Hubbard S.S."/>
            <person name="Banfield J.F."/>
        </authorList>
    </citation>
    <scope>NUCLEOTIDE SEQUENCE [LARGE SCALE GENOMIC DNA]</scope>
</reference>
<dbReference type="Pfam" id="PF18421">
    <property type="entry name" value="Peptidase_M23_N"/>
    <property type="match status" value="1"/>
</dbReference>
<evidence type="ECO:0000259" key="3">
    <source>
        <dbReference type="Pfam" id="PF18421"/>
    </source>
</evidence>
<proteinExistence type="predicted"/>
<accession>A0A1F6TJB1</accession>
<dbReference type="PANTHER" id="PTHR21666">
    <property type="entry name" value="PEPTIDASE-RELATED"/>
    <property type="match status" value="1"/>
</dbReference>
<dbReference type="EMBL" id="MFST01000012">
    <property type="protein sequence ID" value="OGI45223.1"/>
    <property type="molecule type" value="Genomic_DNA"/>
</dbReference>
<dbReference type="GO" id="GO:0004222">
    <property type="term" value="F:metalloendopeptidase activity"/>
    <property type="evidence" value="ECO:0007669"/>
    <property type="project" value="TreeGrafter"/>
</dbReference>
<feature type="domain" description="Peptidase family M23 N-terminal" evidence="3">
    <location>
        <begin position="25"/>
        <end position="98"/>
    </location>
</feature>
<dbReference type="Proteomes" id="UP000179344">
    <property type="component" value="Unassembled WGS sequence"/>
</dbReference>
<evidence type="ECO:0008006" key="6">
    <source>
        <dbReference type="Google" id="ProtNLM"/>
    </source>
</evidence>
<dbReference type="InterPro" id="IPR040487">
    <property type="entry name" value="Peptidase_M23_N"/>
</dbReference>
<feature type="signal peptide" evidence="1">
    <location>
        <begin position="1"/>
        <end position="18"/>
    </location>
</feature>
<protein>
    <recommendedName>
        <fullName evidence="6">Peptidase M23</fullName>
    </recommendedName>
</protein>
<evidence type="ECO:0000256" key="1">
    <source>
        <dbReference type="SAM" id="SignalP"/>
    </source>
</evidence>
<name>A0A1F6TJB1_9PROT</name>
<dbReference type="FunFam" id="2.70.70.10:FF:000019">
    <property type="entry name" value="M23 family peptidase"/>
    <property type="match status" value="1"/>
</dbReference>
<feature type="domain" description="M23ase beta-sheet core" evidence="2">
    <location>
        <begin position="172"/>
        <end position="266"/>
    </location>
</feature>
<evidence type="ECO:0000313" key="4">
    <source>
        <dbReference type="EMBL" id="OGI45223.1"/>
    </source>
</evidence>
<dbReference type="InterPro" id="IPR050570">
    <property type="entry name" value="Cell_wall_metabolism_enzyme"/>
</dbReference>
<sequence length="289" mass="30803">MRALLFVLAAGLLPPAAAQELPQAEPVPGGIAVVALGAARAPAARAYFGGNRVMVVRHDERWHAIVGLPLALAPGRHQLRVVGADDAARDVAFTVRSKKYATQHITLQDERMVEPSSQDLERIQRDKRVIGRAFASWTEEAVPPLRFALPADGKLSSGFGLRRVFNGRPRQPHSGLDIAAPAGTAVIAPAAGSVIETGDYFFNGKTVFIDHGQGLITMYNHLNKIEVAAGARVARGQRIGEIGMTGRATGPHLHWTVSLNRSSVDPLLFLPPAISAQPAAEPRADVGGR</sequence>
<dbReference type="SUPFAM" id="SSF51261">
    <property type="entry name" value="Duplicated hybrid motif"/>
    <property type="match status" value="1"/>
</dbReference>
<organism evidence="4 5">
    <name type="scientific">Candidatus Muproteobacteria bacterium RBG_16_65_31</name>
    <dbReference type="NCBI Taxonomy" id="1817759"/>
    <lineage>
        <taxon>Bacteria</taxon>
        <taxon>Pseudomonadati</taxon>
        <taxon>Pseudomonadota</taxon>
        <taxon>Candidatus Muproteobacteria</taxon>
    </lineage>
</organism>
<keyword evidence="1" id="KW-0732">Signal</keyword>
<comment type="caution">
    <text evidence="4">The sequence shown here is derived from an EMBL/GenBank/DDBJ whole genome shotgun (WGS) entry which is preliminary data.</text>
</comment>
<evidence type="ECO:0000259" key="2">
    <source>
        <dbReference type="Pfam" id="PF01551"/>
    </source>
</evidence>